<evidence type="ECO:0000313" key="2">
    <source>
        <dbReference type="EMBL" id="GAA3635739.1"/>
    </source>
</evidence>
<name>A0ABP7AM03_9ACTN</name>
<evidence type="ECO:0000313" key="3">
    <source>
        <dbReference type="Proteomes" id="UP001501490"/>
    </source>
</evidence>
<organism evidence="2 3">
    <name type="scientific">Microlunatus ginsengisoli</name>
    <dbReference type="NCBI Taxonomy" id="363863"/>
    <lineage>
        <taxon>Bacteria</taxon>
        <taxon>Bacillati</taxon>
        <taxon>Actinomycetota</taxon>
        <taxon>Actinomycetes</taxon>
        <taxon>Propionibacteriales</taxon>
        <taxon>Propionibacteriaceae</taxon>
        <taxon>Microlunatus</taxon>
    </lineage>
</organism>
<accession>A0ABP7AM03</accession>
<keyword evidence="3" id="KW-1185">Reference proteome</keyword>
<feature type="region of interest" description="Disordered" evidence="1">
    <location>
        <begin position="82"/>
        <end position="115"/>
    </location>
</feature>
<dbReference type="Proteomes" id="UP001501490">
    <property type="component" value="Unassembled WGS sequence"/>
</dbReference>
<comment type="caution">
    <text evidence="2">The sequence shown here is derived from an EMBL/GenBank/DDBJ whole genome shotgun (WGS) entry which is preliminary data.</text>
</comment>
<evidence type="ECO:0000256" key="1">
    <source>
        <dbReference type="SAM" id="MobiDB-lite"/>
    </source>
</evidence>
<dbReference type="EMBL" id="BAABAB010000039">
    <property type="protein sequence ID" value="GAA3635739.1"/>
    <property type="molecule type" value="Genomic_DNA"/>
</dbReference>
<proteinExistence type="predicted"/>
<reference evidence="3" key="1">
    <citation type="journal article" date="2019" name="Int. J. Syst. Evol. Microbiol.">
        <title>The Global Catalogue of Microorganisms (GCM) 10K type strain sequencing project: providing services to taxonomists for standard genome sequencing and annotation.</title>
        <authorList>
            <consortium name="The Broad Institute Genomics Platform"/>
            <consortium name="The Broad Institute Genome Sequencing Center for Infectious Disease"/>
            <person name="Wu L."/>
            <person name="Ma J."/>
        </authorList>
    </citation>
    <scope>NUCLEOTIDE SEQUENCE [LARGE SCALE GENOMIC DNA]</scope>
    <source>
        <strain evidence="3">JCM 16929</strain>
    </source>
</reference>
<protein>
    <submittedName>
        <fullName evidence="2">Uncharacterized protein</fullName>
    </submittedName>
</protein>
<sequence length="115" mass="12628">MQNVRTKSRQTARSWLASDQLAVAVVELDHEEFGAAKPVHRPAWFRLASASESPGSVDGWRIWDQFGPNVRDAVDATPWVGRVSNDHSTLEPRSPTDPADLGVKGSQVQILSARP</sequence>
<gene>
    <name evidence="2" type="ORF">GCM10022236_42880</name>
</gene>
<feature type="compositionally biased region" description="Polar residues" evidence="1">
    <location>
        <begin position="106"/>
        <end position="115"/>
    </location>
</feature>